<dbReference type="Gene3D" id="3.40.190.10">
    <property type="entry name" value="Periplasmic binding protein-like II"/>
    <property type="match status" value="2"/>
</dbReference>
<dbReference type="PANTHER" id="PTHR43649:SF14">
    <property type="entry name" value="BLR3389 PROTEIN"/>
    <property type="match status" value="1"/>
</dbReference>
<reference evidence="5 6" key="1">
    <citation type="submission" date="2021-03" db="EMBL/GenBank/DDBJ databases">
        <title>Genomic Encyclopedia of Type Strains, Phase IV (KMG-IV): sequencing the most valuable type-strain genomes for metagenomic binning, comparative biology and taxonomic classification.</title>
        <authorList>
            <person name="Goeker M."/>
        </authorList>
    </citation>
    <scope>NUCLEOTIDE SEQUENCE [LARGE SCALE GENOMIC DNA]</scope>
    <source>
        <strain evidence="5 6">DSM 26427</strain>
    </source>
</reference>
<evidence type="ECO:0000256" key="3">
    <source>
        <dbReference type="ARBA" id="ARBA00022764"/>
    </source>
</evidence>
<dbReference type="SUPFAM" id="SSF53850">
    <property type="entry name" value="Periplasmic binding protein-like II"/>
    <property type="match status" value="1"/>
</dbReference>
<comment type="caution">
    <text evidence="5">The sequence shown here is derived from an EMBL/GenBank/DDBJ whole genome shotgun (WGS) entry which is preliminary data.</text>
</comment>
<evidence type="ECO:0000256" key="4">
    <source>
        <dbReference type="SAM" id="SignalP"/>
    </source>
</evidence>
<comment type="subcellular location">
    <subcellularLocation>
        <location evidence="1">Periplasm</location>
    </subcellularLocation>
</comment>
<dbReference type="PANTHER" id="PTHR43649">
    <property type="entry name" value="ARABINOSE-BINDING PROTEIN-RELATED"/>
    <property type="match status" value="1"/>
</dbReference>
<dbReference type="Proteomes" id="UP000823786">
    <property type="component" value="Unassembled WGS sequence"/>
</dbReference>
<feature type="signal peptide" evidence="4">
    <location>
        <begin position="1"/>
        <end position="24"/>
    </location>
</feature>
<proteinExistence type="inferred from homology"/>
<comment type="similarity">
    <text evidence="2">Belongs to the bacterial solute-binding protein 1 family.</text>
</comment>
<keyword evidence="6" id="KW-1185">Reference proteome</keyword>
<evidence type="ECO:0000313" key="6">
    <source>
        <dbReference type="Proteomes" id="UP000823786"/>
    </source>
</evidence>
<gene>
    <name evidence="5" type="ORF">J2Z75_001326</name>
</gene>
<dbReference type="EMBL" id="JAGGJV010000002">
    <property type="protein sequence ID" value="MBP1857830.1"/>
    <property type="molecule type" value="Genomic_DNA"/>
</dbReference>
<name>A0ABS4EIR8_9HYPH</name>
<evidence type="ECO:0000313" key="5">
    <source>
        <dbReference type="EMBL" id="MBP1857830.1"/>
    </source>
</evidence>
<keyword evidence="4" id="KW-0732">Signal</keyword>
<organism evidence="5 6">
    <name type="scientific">Rhizobium herbae</name>
    <dbReference type="NCBI Taxonomy" id="508661"/>
    <lineage>
        <taxon>Bacteria</taxon>
        <taxon>Pseudomonadati</taxon>
        <taxon>Pseudomonadota</taxon>
        <taxon>Alphaproteobacteria</taxon>
        <taxon>Hyphomicrobiales</taxon>
        <taxon>Rhizobiaceae</taxon>
        <taxon>Rhizobium/Agrobacterium group</taxon>
        <taxon>Rhizobium</taxon>
    </lineage>
</organism>
<accession>A0ABS4EIR8</accession>
<evidence type="ECO:0000256" key="1">
    <source>
        <dbReference type="ARBA" id="ARBA00004418"/>
    </source>
</evidence>
<evidence type="ECO:0000256" key="2">
    <source>
        <dbReference type="ARBA" id="ARBA00008520"/>
    </source>
</evidence>
<sequence>MNLSIRMLRNTALFLSLSASTVLAQTTVNILRPEVPANEKAYYDQVVSEFEKTHTGVDIAFEYLANEAYKQKLSMLLQSDAKPDLIYSWAGGVLAQQAEAGVLQDITAVMSPEWEDSLSAASLAAFTVDGKVYGIPTNANEVVFWTNTDLANKAGIDLSAIKTWDDFLAAVKKAKAAGVTPILAGGKDKWPLHFYYGYLMVREAGKDGLAAAIAGEGDGFASAPFIKAGEDFKALLDLEPFQPGFMDTTFEQATGMFGDGKGIFHLMGDWDYGTAKQNSATGKGIPDEKMATVRFPVVAGGAGQATDTFGGINGFAVVAGAKPEAVEFLKYLSSRENQAEAGAEGLFIPVTKGADDRMSNPFFKQMSAALVASSFHQIFLDQALGSDVGATVNDAAADIAQGAATPEEAAKTVQDAWSVR</sequence>
<keyword evidence="3" id="KW-0574">Periplasm</keyword>
<protein>
    <submittedName>
        <fullName evidence="5">Raffinose/stachyose/melibiose transport system substrate-binding protein</fullName>
    </submittedName>
</protein>
<dbReference type="InterPro" id="IPR006059">
    <property type="entry name" value="SBP"/>
</dbReference>
<dbReference type="RefSeq" id="WP_209849511.1">
    <property type="nucleotide sequence ID" value="NZ_JAGGJV010000002.1"/>
</dbReference>
<feature type="chain" id="PRO_5045992535" evidence="4">
    <location>
        <begin position="25"/>
        <end position="420"/>
    </location>
</feature>
<dbReference type="Pfam" id="PF01547">
    <property type="entry name" value="SBP_bac_1"/>
    <property type="match status" value="1"/>
</dbReference>
<dbReference type="InterPro" id="IPR050490">
    <property type="entry name" value="Bact_solute-bd_prot1"/>
</dbReference>